<dbReference type="AlphaFoldDB" id="A0AAU7E048"/>
<dbReference type="EMBL" id="CP146203">
    <property type="protein sequence ID" value="XBH22911.1"/>
    <property type="molecule type" value="Genomic_DNA"/>
</dbReference>
<reference evidence="1" key="1">
    <citation type="submission" date="2024-02" db="EMBL/GenBank/DDBJ databases">
        <title>Tomenella chthoni gen. nov. sp. nov., a member of the family Jonesiaceae isolated from bat guano.</title>
        <authorList>
            <person name="Miller S.L."/>
            <person name="King J."/>
            <person name="Sankaranarayanan K."/>
            <person name="Lawson P.A."/>
        </authorList>
    </citation>
    <scope>NUCLEOTIDE SEQUENCE</scope>
    <source>
        <strain evidence="1">BS-20</strain>
    </source>
</reference>
<accession>A0AAU7E048</accession>
<proteinExistence type="predicted"/>
<name>A0AAU7E048_9MICO</name>
<sequence>MAEVLTRRTQLNALPTGTFIVEGKDGLPNPSTTPDGAVIEPKMFHKFGDHWYLLDGVEPTGAVRLPVTVLYNPDTLPGAPGATIGTARFGLQKEEFSTHVNTVHTAIRDLIKHEPLELDLTAHDLASTIFDHLVGHAEQGNITLADLPHLLKDITNDLLPQPEEN</sequence>
<gene>
    <name evidence="1" type="ORF">V5R04_06770</name>
</gene>
<protein>
    <submittedName>
        <fullName evidence="1">Uncharacterized protein</fullName>
    </submittedName>
</protein>
<organism evidence="1">
    <name type="scientific">Jonesiaceae bacterium BS-20</name>
    <dbReference type="NCBI Taxonomy" id="3120821"/>
    <lineage>
        <taxon>Bacteria</taxon>
        <taxon>Bacillati</taxon>
        <taxon>Actinomycetota</taxon>
        <taxon>Actinomycetes</taxon>
        <taxon>Micrococcales</taxon>
        <taxon>Jonesiaceae</taxon>
    </lineage>
</organism>
<evidence type="ECO:0000313" key="1">
    <source>
        <dbReference type="EMBL" id="XBH22911.1"/>
    </source>
</evidence>